<dbReference type="SUPFAM" id="SSF57701">
    <property type="entry name" value="Zn2/Cys6 DNA-binding domain"/>
    <property type="match status" value="1"/>
</dbReference>
<accession>A0A074YP53</accession>
<feature type="compositionally biased region" description="Polar residues" evidence="3">
    <location>
        <begin position="142"/>
        <end position="151"/>
    </location>
</feature>
<dbReference type="PANTHER" id="PTHR31644">
    <property type="entry name" value="TRANSCRIPTIONAL ACTIVATOR ARO80-RELATED"/>
    <property type="match status" value="1"/>
</dbReference>
<dbReference type="EMBL" id="KL584750">
    <property type="protein sequence ID" value="KEQ99568.1"/>
    <property type="molecule type" value="Genomic_DNA"/>
</dbReference>
<gene>
    <name evidence="5" type="ORF">AUEXF2481DRAFT_183957</name>
</gene>
<dbReference type="AlphaFoldDB" id="A0A074YP53"/>
<dbReference type="Proteomes" id="UP000030641">
    <property type="component" value="Unassembled WGS sequence"/>
</dbReference>
<dbReference type="GO" id="GO:0008270">
    <property type="term" value="F:zinc ion binding"/>
    <property type="evidence" value="ECO:0007669"/>
    <property type="project" value="InterPro"/>
</dbReference>
<keyword evidence="2" id="KW-0539">Nucleus</keyword>
<dbReference type="GO" id="GO:0005634">
    <property type="term" value="C:nucleus"/>
    <property type="evidence" value="ECO:0007669"/>
    <property type="project" value="TreeGrafter"/>
</dbReference>
<reference evidence="5 6" key="1">
    <citation type="journal article" date="2014" name="BMC Genomics">
        <title>Genome sequencing of four Aureobasidium pullulans varieties: biotechnological potential, stress tolerance, and description of new species.</title>
        <authorList>
            <person name="Gostin Ar C."/>
            <person name="Ohm R.A."/>
            <person name="Kogej T."/>
            <person name="Sonjak S."/>
            <person name="Turk M."/>
            <person name="Zajc J."/>
            <person name="Zalar P."/>
            <person name="Grube M."/>
            <person name="Sun H."/>
            <person name="Han J."/>
            <person name="Sharma A."/>
            <person name="Chiniquy J."/>
            <person name="Ngan C.Y."/>
            <person name="Lipzen A."/>
            <person name="Barry K."/>
            <person name="Grigoriev I.V."/>
            <person name="Gunde-Cimerman N."/>
        </authorList>
    </citation>
    <scope>NUCLEOTIDE SEQUENCE [LARGE SCALE GENOMIC DNA]</scope>
    <source>
        <strain evidence="5 6">EXF-2481</strain>
    </source>
</reference>
<name>A0A074YP53_AURSE</name>
<feature type="compositionally biased region" description="Polar residues" evidence="3">
    <location>
        <begin position="675"/>
        <end position="690"/>
    </location>
</feature>
<dbReference type="SMART" id="SM00066">
    <property type="entry name" value="GAL4"/>
    <property type="match status" value="1"/>
</dbReference>
<dbReference type="HOGENOM" id="CLU_012590_1_0_1"/>
<dbReference type="GO" id="GO:0003677">
    <property type="term" value="F:DNA binding"/>
    <property type="evidence" value="ECO:0007669"/>
    <property type="project" value="InterPro"/>
</dbReference>
<dbReference type="InterPro" id="IPR007219">
    <property type="entry name" value="XnlR_reg_dom"/>
</dbReference>
<dbReference type="Gene3D" id="4.10.240.10">
    <property type="entry name" value="Zn(2)-C6 fungal-type DNA-binding domain"/>
    <property type="match status" value="1"/>
</dbReference>
<dbReference type="GO" id="GO:0000981">
    <property type="term" value="F:DNA-binding transcription factor activity, RNA polymerase II-specific"/>
    <property type="evidence" value="ECO:0007669"/>
    <property type="project" value="InterPro"/>
</dbReference>
<evidence type="ECO:0000313" key="5">
    <source>
        <dbReference type="EMBL" id="KEQ99568.1"/>
    </source>
</evidence>
<sequence length="782" mass="87575">MAAHDPRDSREIPGLPFQGDQAFMLPPIRRARVPEREKRTYRACLHCRQRKSRCDLYGSGEPGKPPCERCIRENHECVLGPSHRGGRRIKRSTTESEQPENGPSRNESSSEDTGQSSVPPVQQESTREEREEPYHRRLPSWPQYTPGSRSTPAPGPEAPTSHPSTKMTVDESIVSTNLQNPSDALEFLANVAGRNEGGAARTPSAHGSMYARSPYQSGTEQHVATPSSAHPSPSVMQISFPPYQKGHVSLGMMHALIDRYKMKYHQFYSVVPPFMLEAENLAANSVHEPYLLAAVCTIASKDEPSWWDTHEACSTHMQQLIAELMYGGIATLGAVEAMLVLAEWVPRPPQSMTAVGRGEEEQTAWMLSGMAIRMGYLLGIDRTGFVNESDPDAPDYIRKRLAWVGCYMSDRHISVRVGKAFWSRGPAMIKFSSRDFQDVKYPGNPTDNFAALCEAHLELTQLFSNAHDVLYSSKNRSAQLNFGGEYVKYIDDFREAMSAWYDRWGKLSCTSVIKAALIISFEYLRLYVNAFAYQATLTRMAQDYSDQQKSRGPQRQSGQVAFTDFIAATPDARFIYDSIDSAKKLLTISNTLLDPTTEFRYMPLRYYLYVIYSAVFLYKARSTGVLGADGGDVRRTVGEAVERLQKASSCQNDVGDRYSRMLRLLWRKPPPQPSAPISNGNEHAYQTPSQNAPVAARMEQHTHMNIDQTPQAAYNNAFTFSWLDLHAVGDFATNNNGSMMDSYESLDDVSGEPAYGHFDPNFVQGQQQQMGWNVFSAPGIIF</sequence>
<evidence type="ECO:0000259" key="4">
    <source>
        <dbReference type="PROSITE" id="PS50048"/>
    </source>
</evidence>
<proteinExistence type="predicted"/>
<feature type="region of interest" description="Disordered" evidence="3">
    <location>
        <begin position="213"/>
        <end position="233"/>
    </location>
</feature>
<dbReference type="GO" id="GO:0006351">
    <property type="term" value="P:DNA-templated transcription"/>
    <property type="evidence" value="ECO:0007669"/>
    <property type="project" value="InterPro"/>
</dbReference>
<feature type="region of interest" description="Disordered" evidence="3">
    <location>
        <begin position="1"/>
        <end position="21"/>
    </location>
</feature>
<dbReference type="SMART" id="SM00906">
    <property type="entry name" value="Fungal_trans"/>
    <property type="match status" value="1"/>
</dbReference>
<dbReference type="PANTHER" id="PTHR31644:SF1">
    <property type="entry name" value="ZN(II)2CYS6 TRANSCRIPTION FACTOR (EUROFUNG)"/>
    <property type="match status" value="1"/>
</dbReference>
<evidence type="ECO:0000256" key="2">
    <source>
        <dbReference type="ARBA" id="ARBA00023242"/>
    </source>
</evidence>
<protein>
    <recommendedName>
        <fullName evidence="4">Zn(2)-C6 fungal-type domain-containing protein</fullName>
    </recommendedName>
</protein>
<dbReference type="STRING" id="1043005.A0A074YP53"/>
<evidence type="ECO:0000313" key="6">
    <source>
        <dbReference type="Proteomes" id="UP000030641"/>
    </source>
</evidence>
<evidence type="ECO:0000256" key="3">
    <source>
        <dbReference type="SAM" id="MobiDB-lite"/>
    </source>
</evidence>
<feature type="compositionally biased region" description="Basic and acidic residues" evidence="3">
    <location>
        <begin position="1"/>
        <end position="11"/>
    </location>
</feature>
<dbReference type="CDD" id="cd00067">
    <property type="entry name" value="GAL4"/>
    <property type="match status" value="1"/>
</dbReference>
<dbReference type="InterPro" id="IPR001138">
    <property type="entry name" value="Zn2Cys6_DnaBD"/>
</dbReference>
<feature type="region of interest" description="Disordered" evidence="3">
    <location>
        <begin position="670"/>
        <end position="690"/>
    </location>
</feature>
<dbReference type="InParanoid" id="A0A074YP53"/>
<organism evidence="5 6">
    <name type="scientific">Aureobasidium subglaciale (strain EXF-2481)</name>
    <name type="common">Aureobasidium pullulans var. subglaciale</name>
    <dbReference type="NCBI Taxonomy" id="1043005"/>
    <lineage>
        <taxon>Eukaryota</taxon>
        <taxon>Fungi</taxon>
        <taxon>Dikarya</taxon>
        <taxon>Ascomycota</taxon>
        <taxon>Pezizomycotina</taxon>
        <taxon>Dothideomycetes</taxon>
        <taxon>Dothideomycetidae</taxon>
        <taxon>Dothideales</taxon>
        <taxon>Saccotheciaceae</taxon>
        <taxon>Aureobasidium</taxon>
    </lineage>
</organism>
<dbReference type="PROSITE" id="PS00463">
    <property type="entry name" value="ZN2_CY6_FUNGAL_1"/>
    <property type="match status" value="1"/>
</dbReference>
<dbReference type="GeneID" id="25362344"/>
<feature type="compositionally biased region" description="Basic and acidic residues" evidence="3">
    <location>
        <begin position="125"/>
        <end position="135"/>
    </location>
</feature>
<feature type="domain" description="Zn(2)-C6 fungal-type" evidence="4">
    <location>
        <begin position="43"/>
        <end position="79"/>
    </location>
</feature>
<dbReference type="PROSITE" id="PS50048">
    <property type="entry name" value="ZN2_CY6_FUNGAL_2"/>
    <property type="match status" value="1"/>
</dbReference>
<dbReference type="CDD" id="cd12148">
    <property type="entry name" value="fungal_TF_MHR"/>
    <property type="match status" value="1"/>
</dbReference>
<dbReference type="OMA" id="EDHGAWM"/>
<keyword evidence="1" id="KW-0479">Metal-binding</keyword>
<dbReference type="FunCoup" id="A0A074YP53">
    <property type="interactions" value="276"/>
</dbReference>
<feature type="region of interest" description="Disordered" evidence="3">
    <location>
        <begin position="78"/>
        <end position="168"/>
    </location>
</feature>
<dbReference type="RefSeq" id="XP_013348412.1">
    <property type="nucleotide sequence ID" value="XM_013492958.1"/>
</dbReference>
<dbReference type="InterPro" id="IPR052780">
    <property type="entry name" value="AAA_Catabolism_Regulators"/>
</dbReference>
<dbReference type="InterPro" id="IPR036864">
    <property type="entry name" value="Zn2-C6_fun-type_DNA-bd_sf"/>
</dbReference>
<keyword evidence="6" id="KW-1185">Reference proteome</keyword>
<dbReference type="OrthoDB" id="5818554at2759"/>
<feature type="compositionally biased region" description="Polar residues" evidence="3">
    <location>
        <begin position="214"/>
        <end position="233"/>
    </location>
</feature>
<dbReference type="Pfam" id="PF00172">
    <property type="entry name" value="Zn_clus"/>
    <property type="match status" value="1"/>
</dbReference>
<evidence type="ECO:0000256" key="1">
    <source>
        <dbReference type="ARBA" id="ARBA00022723"/>
    </source>
</evidence>
<feature type="compositionally biased region" description="Polar residues" evidence="3">
    <location>
        <begin position="95"/>
        <end position="124"/>
    </location>
</feature>